<evidence type="ECO:0000313" key="2">
    <source>
        <dbReference type="EMBL" id="SFK62107.1"/>
    </source>
</evidence>
<keyword evidence="3" id="KW-1185">Reference proteome</keyword>
<feature type="region of interest" description="Disordered" evidence="1">
    <location>
        <begin position="1"/>
        <end position="24"/>
    </location>
</feature>
<evidence type="ECO:0000256" key="1">
    <source>
        <dbReference type="SAM" id="MobiDB-lite"/>
    </source>
</evidence>
<evidence type="ECO:0000313" key="3">
    <source>
        <dbReference type="Proteomes" id="UP000198915"/>
    </source>
</evidence>
<name>A0A1I4B1T1_9BACL</name>
<reference evidence="3" key="1">
    <citation type="submission" date="2016-10" db="EMBL/GenBank/DDBJ databases">
        <authorList>
            <person name="Varghese N."/>
            <person name="Submissions S."/>
        </authorList>
    </citation>
    <scope>NUCLEOTIDE SEQUENCE [LARGE SCALE GENOMIC DNA]</scope>
    <source>
        <strain evidence="3">OK042</strain>
    </source>
</reference>
<sequence>MVGSKRIRTSKRTAPRIARKRKMTRQPIELEMAIPIGVTRTRAALNPRHDIIRLLSAGHRFVLLKKGTRDCH</sequence>
<dbReference type="EMBL" id="FORT01000016">
    <property type="protein sequence ID" value="SFK62107.1"/>
    <property type="molecule type" value="Genomic_DNA"/>
</dbReference>
<dbReference type="AlphaFoldDB" id="A0A1I4B1T1"/>
<accession>A0A1I4B1T1</accession>
<dbReference type="STRING" id="1884381.SAMN05518846_11693"/>
<gene>
    <name evidence="2" type="ORF">SAMN05518846_11693</name>
</gene>
<organism evidence="2 3">
    <name type="scientific">Brevibacillus centrosporus</name>
    <dbReference type="NCBI Taxonomy" id="54910"/>
    <lineage>
        <taxon>Bacteria</taxon>
        <taxon>Bacillati</taxon>
        <taxon>Bacillota</taxon>
        <taxon>Bacilli</taxon>
        <taxon>Bacillales</taxon>
        <taxon>Paenibacillaceae</taxon>
        <taxon>Brevibacillus</taxon>
    </lineage>
</organism>
<proteinExistence type="predicted"/>
<dbReference type="Proteomes" id="UP000198915">
    <property type="component" value="Unassembled WGS sequence"/>
</dbReference>
<protein>
    <submittedName>
        <fullName evidence="2">Uncharacterized protein</fullName>
    </submittedName>
</protein>